<protein>
    <submittedName>
        <fullName evidence="2">Uncharacterized protein</fullName>
    </submittedName>
</protein>
<evidence type="ECO:0000256" key="1">
    <source>
        <dbReference type="SAM" id="MobiDB-lite"/>
    </source>
</evidence>
<dbReference type="EMBL" id="MKIP01000034">
    <property type="protein sequence ID" value="OLP61029.1"/>
    <property type="molecule type" value="Genomic_DNA"/>
</dbReference>
<sequence length="66" mass="7093">MTKHPKTQKPGDTDLTEDPGVGRTRGLQSRSDDELLQGENTVEGDTANDTTPEGGVDPSDRGRINK</sequence>
<dbReference type="RefSeq" id="WP_075626922.1">
    <property type="nucleotide sequence ID" value="NZ_FOAM01000006.1"/>
</dbReference>
<evidence type="ECO:0000313" key="3">
    <source>
        <dbReference type="Proteomes" id="UP000186364"/>
    </source>
</evidence>
<reference evidence="2 3" key="1">
    <citation type="submission" date="2016-09" db="EMBL/GenBank/DDBJ databases">
        <title>Rhizobium sp. nov., a novel species isolated from the rice rhizosphere.</title>
        <authorList>
            <person name="Zhao J."/>
            <person name="Zhang X."/>
        </authorList>
    </citation>
    <scope>NUCLEOTIDE SEQUENCE [LARGE SCALE GENOMIC DNA]</scope>
    <source>
        <strain evidence="2 3">1.7048</strain>
    </source>
</reference>
<dbReference type="OrthoDB" id="7210750at2"/>
<name>A0A1Q9AZB7_9HYPH</name>
<dbReference type="AlphaFoldDB" id="A0A1Q9AZB7"/>
<feature type="region of interest" description="Disordered" evidence="1">
    <location>
        <begin position="1"/>
        <end position="66"/>
    </location>
</feature>
<proteinExistence type="predicted"/>
<evidence type="ECO:0000313" key="2">
    <source>
        <dbReference type="EMBL" id="OLP61029.1"/>
    </source>
</evidence>
<organism evidence="2 3">
    <name type="scientific">Xaviernesmea oryzae</name>
    <dbReference type="NCBI Taxonomy" id="464029"/>
    <lineage>
        <taxon>Bacteria</taxon>
        <taxon>Pseudomonadati</taxon>
        <taxon>Pseudomonadota</taxon>
        <taxon>Alphaproteobacteria</taxon>
        <taxon>Hyphomicrobiales</taxon>
        <taxon>Rhizobiaceae</taxon>
        <taxon>Rhizobium/Agrobacterium group</taxon>
        <taxon>Xaviernesmea</taxon>
    </lineage>
</organism>
<accession>A0A1Q9AZB7</accession>
<gene>
    <name evidence="2" type="ORF">BJF93_02930</name>
</gene>
<comment type="caution">
    <text evidence="2">The sequence shown here is derived from an EMBL/GenBank/DDBJ whole genome shotgun (WGS) entry which is preliminary data.</text>
</comment>
<dbReference type="Proteomes" id="UP000186364">
    <property type="component" value="Unassembled WGS sequence"/>
</dbReference>
<keyword evidence="3" id="KW-1185">Reference proteome</keyword>